<proteinExistence type="predicted"/>
<evidence type="ECO:0000313" key="2">
    <source>
        <dbReference type="Proteomes" id="UP000660265"/>
    </source>
</evidence>
<comment type="caution">
    <text evidence="1">The sequence shown here is derived from an EMBL/GenBank/DDBJ whole genome shotgun (WGS) entry which is preliminary data.</text>
</comment>
<organism evidence="1 2">
    <name type="scientific">Streptomyces camponoticapitis</name>
    <dbReference type="NCBI Taxonomy" id="1616125"/>
    <lineage>
        <taxon>Bacteria</taxon>
        <taxon>Bacillati</taxon>
        <taxon>Actinomycetota</taxon>
        <taxon>Actinomycetes</taxon>
        <taxon>Kitasatosporales</taxon>
        <taxon>Streptomycetaceae</taxon>
        <taxon>Streptomyces</taxon>
    </lineage>
</organism>
<dbReference type="EMBL" id="BMMV01000013">
    <property type="protein sequence ID" value="GGK05770.1"/>
    <property type="molecule type" value="Genomic_DNA"/>
</dbReference>
<evidence type="ECO:0000313" key="1">
    <source>
        <dbReference type="EMBL" id="GGK05770.1"/>
    </source>
</evidence>
<gene>
    <name evidence="1" type="ORF">GCM10011583_41760</name>
</gene>
<dbReference type="Proteomes" id="UP000660265">
    <property type="component" value="Unassembled WGS sequence"/>
</dbReference>
<accession>A0ABQ2EFI2</accession>
<reference evidence="2" key="1">
    <citation type="journal article" date="2019" name="Int. J. Syst. Evol. Microbiol.">
        <title>The Global Catalogue of Microorganisms (GCM) 10K type strain sequencing project: providing services to taxonomists for standard genome sequencing and annotation.</title>
        <authorList>
            <consortium name="The Broad Institute Genomics Platform"/>
            <consortium name="The Broad Institute Genome Sequencing Center for Infectious Disease"/>
            <person name="Wu L."/>
            <person name="Ma J."/>
        </authorList>
    </citation>
    <scope>NUCLEOTIDE SEQUENCE [LARGE SCALE GENOMIC DNA]</scope>
    <source>
        <strain evidence="2">CGMCC 4.7275</strain>
    </source>
</reference>
<name>A0ABQ2EFI2_9ACTN</name>
<protein>
    <submittedName>
        <fullName evidence="1">Uncharacterized protein</fullName>
    </submittedName>
</protein>
<sequence length="67" mass="7075">MPEPCQYVDWLPSAAIRAEWSLDALLAAAVLPAAMLGPSAAEAVSDGTPTIRRLVLTAAAIARHLHR</sequence>
<keyword evidence="2" id="KW-1185">Reference proteome</keyword>